<feature type="signal peptide" evidence="3">
    <location>
        <begin position="1"/>
        <end position="22"/>
    </location>
</feature>
<feature type="region of interest" description="Disordered" evidence="1">
    <location>
        <begin position="293"/>
        <end position="335"/>
    </location>
</feature>
<feature type="transmembrane region" description="Helical" evidence="2">
    <location>
        <begin position="680"/>
        <end position="702"/>
    </location>
</feature>
<evidence type="ECO:0000256" key="3">
    <source>
        <dbReference type="SAM" id="SignalP"/>
    </source>
</evidence>
<comment type="caution">
    <text evidence="4">The sequence shown here is derived from an EMBL/GenBank/DDBJ whole genome shotgun (WGS) entry which is preliminary data.</text>
</comment>
<dbReference type="Proteomes" id="UP000230842">
    <property type="component" value="Unassembled WGS sequence"/>
</dbReference>
<evidence type="ECO:0000256" key="1">
    <source>
        <dbReference type="SAM" id="MobiDB-lite"/>
    </source>
</evidence>
<dbReference type="AlphaFoldDB" id="A0A0B2BI16"/>
<keyword evidence="2" id="KW-0472">Membrane</keyword>
<feature type="region of interest" description="Disordered" evidence="1">
    <location>
        <begin position="593"/>
        <end position="644"/>
    </location>
</feature>
<evidence type="ECO:0008006" key="6">
    <source>
        <dbReference type="Google" id="ProtNLM"/>
    </source>
</evidence>
<feature type="compositionally biased region" description="Pro residues" evidence="1">
    <location>
        <begin position="301"/>
        <end position="318"/>
    </location>
</feature>
<name>A0A0B2BI16_9ACTN</name>
<evidence type="ECO:0000313" key="5">
    <source>
        <dbReference type="Proteomes" id="UP000230842"/>
    </source>
</evidence>
<organism evidence="4 5">
    <name type="scientific">Mumia flava</name>
    <dbReference type="NCBI Taxonomy" id="1348852"/>
    <lineage>
        <taxon>Bacteria</taxon>
        <taxon>Bacillati</taxon>
        <taxon>Actinomycetota</taxon>
        <taxon>Actinomycetes</taxon>
        <taxon>Propionibacteriales</taxon>
        <taxon>Nocardioidaceae</taxon>
        <taxon>Mumia</taxon>
    </lineage>
</organism>
<reference evidence="4 5" key="1">
    <citation type="submission" date="2017-11" db="EMBL/GenBank/DDBJ databases">
        <title>Genomic Encyclopedia of Archaeal and Bacterial Type Strains, Phase II (KMG-II): From Individual Species to Whole Genera.</title>
        <authorList>
            <person name="Goeker M."/>
        </authorList>
    </citation>
    <scope>NUCLEOTIDE SEQUENCE [LARGE SCALE GENOMIC DNA]</scope>
    <source>
        <strain evidence="4 5">DSM 27763</strain>
    </source>
</reference>
<keyword evidence="2" id="KW-0812">Transmembrane</keyword>
<dbReference type="OrthoDB" id="7210788at2"/>
<evidence type="ECO:0000256" key="2">
    <source>
        <dbReference type="SAM" id="Phobius"/>
    </source>
</evidence>
<gene>
    <name evidence="4" type="ORF">CLV56_2740</name>
</gene>
<feature type="compositionally biased region" description="Low complexity" evidence="1">
    <location>
        <begin position="612"/>
        <end position="642"/>
    </location>
</feature>
<dbReference type="EMBL" id="PGEZ01000001">
    <property type="protein sequence ID" value="PJJ58489.1"/>
    <property type="molecule type" value="Genomic_DNA"/>
</dbReference>
<protein>
    <recommendedName>
        <fullName evidence="6">Htaa protein</fullName>
    </recommendedName>
</protein>
<proteinExistence type="predicted"/>
<keyword evidence="2" id="KW-1133">Transmembrane helix</keyword>
<dbReference type="RefSeq" id="WP_039352680.1">
    <property type="nucleotide sequence ID" value="NZ_PGEZ01000001.1"/>
</dbReference>
<keyword evidence="5" id="KW-1185">Reference proteome</keyword>
<sequence length="708" mass="72451">MRRIVVAVCAALVALTVPWAVAWGEESATTAREVTSATLRWGLSNEANNAAFAPGTYNFLSAGEVPDPGGPGQEVPRSDWSASAPGVRIEKRRADGSYGLATWAGLTTDANGVSTRPATNGVFSDHQVVLDDASGWVDPTSGRAEVTWDGTFSAVAYSGMTFFVVSDPVLSVRSNGTGTLTATLSGYGSSQSDPNAWNPVSPRTVTMATLSGVSVGDDGTVVTPDYAGVAATGVSTPQNRSQSGWGAWPQSFLDFQTVAGSAEYWYSTGSSVDAYKAPLPIELAWTLAGDVVVDPEEPEPTDPTPTAPEPTGPTPTTPTSPGSGTGGGGTASGTFTVDDAQLRWGVSNETNNAAHAPGTYNFFSAGSVPDPGRGGETIHERDWSAHDGDVRIEKATSAGTYRLATWKGLSTAPDGGALTSASSGVFSDHQVVLDGGSGTVDVKRRKATVRWTGTFTVLLYSGMSFFSVSDPVLKVRDGVGRIDATLSGYASDRDDTSVWEPVAPRSVRLANLGRVSLERSRGFSARPSYAGVRYSAPSGSIAQNRSADGWGAFPSSFLRFVEKIGTAAFFYSTGSSTDRFKAPLPVTVSYEASTPAKVPADDDDPADGSAGGTTSSPATTAAPTGAASPAPAPAVGAAAPAPLSTGTASDTVVGAAVPVGTTEGIQPVAATTPAAPPASWPWWAGAAMAVGAVAVTIGSRLLTRRPSP</sequence>
<keyword evidence="3" id="KW-0732">Signal</keyword>
<accession>A0A0B2BI16</accession>
<feature type="chain" id="PRO_5015034356" description="Htaa protein" evidence="3">
    <location>
        <begin position="23"/>
        <end position="708"/>
    </location>
</feature>
<evidence type="ECO:0000313" key="4">
    <source>
        <dbReference type="EMBL" id="PJJ58489.1"/>
    </source>
</evidence>